<reference evidence="1" key="1">
    <citation type="submission" date="2013-11" db="EMBL/GenBank/DDBJ databases">
        <title>Genome sequence of the fusiform rust pathogen reveals effectors for host alternation and coevolution with pine.</title>
        <authorList>
            <consortium name="DOE Joint Genome Institute"/>
            <person name="Smith K."/>
            <person name="Pendleton A."/>
            <person name="Kubisiak T."/>
            <person name="Anderson C."/>
            <person name="Salamov A."/>
            <person name="Aerts A."/>
            <person name="Riley R."/>
            <person name="Clum A."/>
            <person name="Lindquist E."/>
            <person name="Ence D."/>
            <person name="Campbell M."/>
            <person name="Kronenberg Z."/>
            <person name="Feau N."/>
            <person name="Dhillon B."/>
            <person name="Hamelin R."/>
            <person name="Burleigh J."/>
            <person name="Smith J."/>
            <person name="Yandell M."/>
            <person name="Nelson C."/>
            <person name="Grigoriev I."/>
            <person name="Davis J."/>
        </authorList>
    </citation>
    <scope>NUCLEOTIDE SEQUENCE</scope>
    <source>
        <strain evidence="1">G11</strain>
    </source>
</reference>
<accession>A0A9P6NHU2</accession>
<proteinExistence type="predicted"/>
<name>A0A9P6NHU2_9BASI</name>
<dbReference type="Gene3D" id="3.40.50.1820">
    <property type="entry name" value="alpha/beta hydrolase"/>
    <property type="match status" value="1"/>
</dbReference>
<dbReference type="AlphaFoldDB" id="A0A9P6NHU2"/>
<evidence type="ECO:0000313" key="2">
    <source>
        <dbReference type="Proteomes" id="UP000886653"/>
    </source>
</evidence>
<evidence type="ECO:0000313" key="1">
    <source>
        <dbReference type="EMBL" id="KAG0143866.1"/>
    </source>
</evidence>
<dbReference type="Proteomes" id="UP000886653">
    <property type="component" value="Unassembled WGS sequence"/>
</dbReference>
<evidence type="ECO:0008006" key="3">
    <source>
        <dbReference type="Google" id="ProtNLM"/>
    </source>
</evidence>
<protein>
    <recommendedName>
        <fullName evidence="3">AB hydrolase-1 domain-containing protein</fullName>
    </recommendedName>
</protein>
<organism evidence="1 2">
    <name type="scientific">Cronartium quercuum f. sp. fusiforme G11</name>
    <dbReference type="NCBI Taxonomy" id="708437"/>
    <lineage>
        <taxon>Eukaryota</taxon>
        <taxon>Fungi</taxon>
        <taxon>Dikarya</taxon>
        <taxon>Basidiomycota</taxon>
        <taxon>Pucciniomycotina</taxon>
        <taxon>Pucciniomycetes</taxon>
        <taxon>Pucciniales</taxon>
        <taxon>Coleosporiaceae</taxon>
        <taxon>Cronartium</taxon>
    </lineage>
</organism>
<dbReference type="SUPFAM" id="SSF53474">
    <property type="entry name" value="alpha/beta-Hydrolases"/>
    <property type="match status" value="1"/>
</dbReference>
<dbReference type="OrthoDB" id="19657at2759"/>
<keyword evidence="2" id="KW-1185">Reference proteome</keyword>
<dbReference type="EMBL" id="MU167308">
    <property type="protein sequence ID" value="KAG0143866.1"/>
    <property type="molecule type" value="Genomic_DNA"/>
</dbReference>
<gene>
    <name evidence="1" type="ORF">CROQUDRAFT_672679</name>
</gene>
<comment type="caution">
    <text evidence="1">The sequence shown here is derived from an EMBL/GenBank/DDBJ whole genome shotgun (WGS) entry which is preliminary data.</text>
</comment>
<dbReference type="InterPro" id="IPR029058">
    <property type="entry name" value="AB_hydrolase_fold"/>
</dbReference>
<sequence>MPHLDLSTNVSLYYEITPSRDHNPWLLLLHPILTDATWVSSFIKQTSIQNTFNCIVFEFRFHGRSKSIDDHKIDYFTFAADIAMGMQKLKLPPVHVIASQFTATEVALRLASIFPEKILSVFACGLTPETFTASTQKALDEMYQCLVLPSEPNHWEEGIIAFQWFFFHEEVNMPRSEEIKMIDEWTGLFLKRYAPSKAAKLTLVGMLELGREKTPKEFKESIHQPFMFVHGGSSSVHTAAQAYDRFLTFTNLDPRSKYEQIPGAPLVLVPLYTSILTKKYMEWIQPILDKSLNQISSETDFKQNLKRLSEIYGQSDILNRDPTDSSNFYMIEDAMLEQRKQMLIHAKVVQAQAITLPGEGAPDSWTDATEEEKLPWK</sequence>